<feature type="binding site" evidence="7">
    <location>
        <position position="77"/>
    </location>
    <ligand>
        <name>(6S)-5-formyl-5,6,7,8-tetrahydrofolate</name>
        <dbReference type="ChEBI" id="CHEBI:57457"/>
    </ligand>
</feature>
<dbReference type="GO" id="GO:0005737">
    <property type="term" value="C:cytoplasm"/>
    <property type="evidence" value="ECO:0007669"/>
    <property type="project" value="UniProtKB-SubCell"/>
</dbReference>
<feature type="binding site" evidence="7">
    <location>
        <position position="247"/>
    </location>
    <ligand>
        <name>K(+)</name>
        <dbReference type="ChEBI" id="CHEBI:29103"/>
    </ligand>
</feature>
<dbReference type="Pfam" id="PF01926">
    <property type="entry name" value="MMR_HSR1"/>
    <property type="match status" value="1"/>
</dbReference>
<protein>
    <recommendedName>
        <fullName evidence="7">tRNA modification GTPase MnmE</fullName>
        <ecNumber evidence="7">3.6.-.-</ecNumber>
    </recommendedName>
</protein>
<dbReference type="CDD" id="cd14858">
    <property type="entry name" value="TrmE_N"/>
    <property type="match status" value="1"/>
</dbReference>
<evidence type="ECO:0000259" key="8">
    <source>
        <dbReference type="PROSITE" id="PS51709"/>
    </source>
</evidence>
<evidence type="ECO:0000256" key="2">
    <source>
        <dbReference type="ARBA" id="ARBA00022694"/>
    </source>
</evidence>
<dbReference type="GO" id="GO:0030488">
    <property type="term" value="P:tRNA methylation"/>
    <property type="evidence" value="ECO:0007669"/>
    <property type="project" value="TreeGrafter"/>
</dbReference>
<dbReference type="EC" id="3.6.-.-" evidence="7"/>
<proteinExistence type="inferred from homology"/>
<gene>
    <name evidence="7 9" type="primary">mnmE</name>
    <name evidence="7" type="synonym">trmE</name>
    <name evidence="9" type="ORF">GR170_02765</name>
</gene>
<dbReference type="Proteomes" id="UP000477911">
    <property type="component" value="Unassembled WGS sequence"/>
</dbReference>
<keyword evidence="7" id="KW-0479">Metal-binding</keyword>
<dbReference type="GO" id="GO:0046872">
    <property type="term" value="F:metal ion binding"/>
    <property type="evidence" value="ECO:0007669"/>
    <property type="project" value="UniProtKB-KW"/>
</dbReference>
<organism evidence="9 10">
    <name type="scientific">Pseudooceanicola albus</name>
    <dbReference type="NCBI Taxonomy" id="2692189"/>
    <lineage>
        <taxon>Bacteria</taxon>
        <taxon>Pseudomonadati</taxon>
        <taxon>Pseudomonadota</taxon>
        <taxon>Alphaproteobacteria</taxon>
        <taxon>Rhodobacterales</taxon>
        <taxon>Paracoccaceae</taxon>
        <taxon>Pseudooceanicola</taxon>
    </lineage>
</organism>
<comment type="similarity">
    <text evidence="1 7">Belongs to the TRAFAC class TrmE-Era-EngA-EngB-Septin-like GTPase superfamily. TrmE GTPase family.</text>
</comment>
<keyword evidence="5 7" id="KW-0630">Potassium</keyword>
<evidence type="ECO:0000313" key="9">
    <source>
        <dbReference type="EMBL" id="MXN16744.1"/>
    </source>
</evidence>
<comment type="caution">
    <text evidence="9">The sequence shown here is derived from an EMBL/GenBank/DDBJ whole genome shotgun (WGS) entry which is preliminary data.</text>
</comment>
<keyword evidence="7" id="KW-0963">Cytoplasm</keyword>
<dbReference type="InterPro" id="IPR025867">
    <property type="entry name" value="MnmE_helical"/>
</dbReference>
<feature type="domain" description="TrmE-type G" evidence="8">
    <location>
        <begin position="213"/>
        <end position="350"/>
    </location>
</feature>
<dbReference type="Pfam" id="PF10396">
    <property type="entry name" value="TrmE_N"/>
    <property type="match status" value="1"/>
</dbReference>
<dbReference type="PRINTS" id="PR00326">
    <property type="entry name" value="GTP1OBG"/>
</dbReference>
<evidence type="ECO:0000256" key="3">
    <source>
        <dbReference type="ARBA" id="ARBA00022741"/>
    </source>
</evidence>
<dbReference type="InterPro" id="IPR006073">
    <property type="entry name" value="GTP-bd"/>
</dbReference>
<evidence type="ECO:0000256" key="6">
    <source>
        <dbReference type="ARBA" id="ARBA00023134"/>
    </source>
</evidence>
<evidence type="ECO:0000256" key="5">
    <source>
        <dbReference type="ARBA" id="ARBA00022958"/>
    </source>
</evidence>
<reference evidence="9 10" key="1">
    <citation type="submission" date="2019-12" db="EMBL/GenBank/DDBJ databases">
        <authorList>
            <person name="Li M."/>
        </authorList>
    </citation>
    <scope>NUCLEOTIDE SEQUENCE [LARGE SCALE GENOMIC DNA]</scope>
    <source>
        <strain evidence="9 10">GBMRC 2024</strain>
    </source>
</reference>
<dbReference type="InterPro" id="IPR018948">
    <property type="entry name" value="GTP-bd_TrmE_N"/>
</dbReference>
<dbReference type="InterPro" id="IPR027417">
    <property type="entry name" value="P-loop_NTPase"/>
</dbReference>
<feature type="binding site" evidence="7">
    <location>
        <position position="223"/>
    </location>
    <ligand>
        <name>K(+)</name>
        <dbReference type="ChEBI" id="CHEBI:29103"/>
    </ligand>
</feature>
<comment type="caution">
    <text evidence="7">Lacks conserved residue(s) required for the propagation of feature annotation.</text>
</comment>
<dbReference type="EMBL" id="WUMU01000002">
    <property type="protein sequence ID" value="MXN16744.1"/>
    <property type="molecule type" value="Genomic_DNA"/>
</dbReference>
<feature type="binding site" evidence="7">
    <location>
        <begin position="267"/>
        <end position="270"/>
    </location>
    <ligand>
        <name>GTP</name>
        <dbReference type="ChEBI" id="CHEBI:37565"/>
    </ligand>
</feature>
<keyword evidence="3 7" id="KW-0547">Nucleotide-binding</keyword>
<dbReference type="RefSeq" id="WP_160891359.1">
    <property type="nucleotide sequence ID" value="NZ_WUMU01000002.1"/>
</dbReference>
<dbReference type="CDD" id="cd04164">
    <property type="entry name" value="trmE"/>
    <property type="match status" value="1"/>
</dbReference>
<dbReference type="PROSITE" id="PS51709">
    <property type="entry name" value="G_TRME"/>
    <property type="match status" value="1"/>
</dbReference>
<dbReference type="SUPFAM" id="SSF52540">
    <property type="entry name" value="P-loop containing nucleoside triphosphate hydrolases"/>
    <property type="match status" value="1"/>
</dbReference>
<comment type="subunit">
    <text evidence="7">Homodimer. Heterotetramer of two MnmE and two MnmG subunits.</text>
</comment>
<keyword evidence="2 7" id="KW-0819">tRNA processing</keyword>
<feature type="binding site" evidence="7">
    <location>
        <position position="20"/>
    </location>
    <ligand>
        <name>(6S)-5-formyl-5,6,7,8-tetrahydrofolate</name>
        <dbReference type="ChEBI" id="CHEBI:57457"/>
    </ligand>
</feature>
<dbReference type="Pfam" id="PF12631">
    <property type="entry name" value="MnmE_helical"/>
    <property type="match status" value="1"/>
</dbReference>
<dbReference type="FunFam" id="3.30.1360.120:FF:000007">
    <property type="entry name" value="tRNA modification GTPase GTPBP3, mitochondrial"/>
    <property type="match status" value="1"/>
</dbReference>
<dbReference type="InterPro" id="IPR031168">
    <property type="entry name" value="G_TrmE"/>
</dbReference>
<dbReference type="InterPro" id="IPR005225">
    <property type="entry name" value="Small_GTP-bd"/>
</dbReference>
<evidence type="ECO:0000256" key="4">
    <source>
        <dbReference type="ARBA" id="ARBA00022801"/>
    </source>
</evidence>
<evidence type="ECO:0000256" key="1">
    <source>
        <dbReference type="ARBA" id="ARBA00011043"/>
    </source>
</evidence>
<keyword evidence="10" id="KW-1185">Reference proteome</keyword>
<dbReference type="GO" id="GO:0002098">
    <property type="term" value="P:tRNA wobble uridine modification"/>
    <property type="evidence" value="ECO:0007669"/>
    <property type="project" value="TreeGrafter"/>
</dbReference>
<dbReference type="InterPro" id="IPR027368">
    <property type="entry name" value="MnmE_dom2"/>
</dbReference>
<dbReference type="AlphaFoldDB" id="A0A6L7FX99"/>
<name>A0A6L7FX99_9RHOB</name>
<comment type="function">
    <text evidence="7">Exhibits a very high intrinsic GTPase hydrolysis rate. Involved in the addition of a carboxymethylaminomethyl (cmnm) group at the wobble position (U34) of certain tRNAs, forming tRNA-cmnm(5)s(2)U34.</text>
</comment>
<dbReference type="Gene3D" id="1.20.120.430">
    <property type="entry name" value="tRNA modification GTPase MnmE domain 2"/>
    <property type="match status" value="1"/>
</dbReference>
<evidence type="ECO:0000313" key="10">
    <source>
        <dbReference type="Proteomes" id="UP000477911"/>
    </source>
</evidence>
<feature type="binding site" evidence="7">
    <location>
        <position position="248"/>
    </location>
    <ligand>
        <name>Mg(2+)</name>
        <dbReference type="ChEBI" id="CHEBI:18420"/>
    </ligand>
</feature>
<dbReference type="NCBIfam" id="NF003661">
    <property type="entry name" value="PRK05291.1-3"/>
    <property type="match status" value="1"/>
</dbReference>
<dbReference type="InterPro" id="IPR004520">
    <property type="entry name" value="GTPase_MnmE"/>
</dbReference>
<feature type="binding site" evidence="7">
    <location>
        <position position="244"/>
    </location>
    <ligand>
        <name>K(+)</name>
        <dbReference type="ChEBI" id="CHEBI:29103"/>
    </ligand>
</feature>
<dbReference type="SUPFAM" id="SSF116878">
    <property type="entry name" value="TrmE connector domain"/>
    <property type="match status" value="1"/>
</dbReference>
<comment type="subcellular location">
    <subcellularLocation>
        <location evidence="7">Cytoplasm</location>
    </subcellularLocation>
</comment>
<sequence>MDTIFALASAPGRAGVSVIRISGPGSLPALARFGVTDPVPRETLLRSLRDGQGALLDQAVVVYFRAPASFTGEDVVELHLHGSPAIINATLRELGEVPGLRMAEAGEFTRRALENGKMDLAQVEGLADLIDSETEAQRRQAQRVFSGKLGEVVQGWRRDLLRAAALLEAVIDFVDEDVPVDVRPEVEALLARVSASLKVQADGAEVAERVRQGFEVAILGAPNAGKSTLLNYLAGRDAAITSSVAGTTRDVIEVRMDLRGLPVTLLDTAGLRETEDEVEAIGIERARARAEAADLRIYLLEPGEEPRFALQPGDIALHGKADETGDPEGISGRTGQGIDALVARITRIFADRSALVATATRERHRLAILRAMGYLATAQEMLGQEMATEDVIAEELRSAIRALDSLVGNIDVESLLGEIFSSFCIGK</sequence>
<feature type="binding site" evidence="7">
    <location>
        <begin position="223"/>
        <end position="228"/>
    </location>
    <ligand>
        <name>GTP</name>
        <dbReference type="ChEBI" id="CHEBI:37565"/>
    </ligand>
</feature>
<evidence type="ECO:0000256" key="7">
    <source>
        <dbReference type="HAMAP-Rule" id="MF_00379"/>
    </source>
</evidence>
<feature type="binding site" evidence="7">
    <location>
        <position position="427"/>
    </location>
    <ligand>
        <name>(6S)-5-formyl-5,6,7,8-tetrahydrofolate</name>
        <dbReference type="ChEBI" id="CHEBI:57457"/>
    </ligand>
</feature>
<keyword evidence="6 7" id="KW-0342">GTP-binding</keyword>
<feature type="binding site" evidence="7">
    <location>
        <position position="242"/>
    </location>
    <ligand>
        <name>K(+)</name>
        <dbReference type="ChEBI" id="CHEBI:29103"/>
    </ligand>
</feature>
<comment type="cofactor">
    <cofactor evidence="7">
        <name>K(+)</name>
        <dbReference type="ChEBI" id="CHEBI:29103"/>
    </cofactor>
    <text evidence="7">Binds 1 potassium ion per subunit.</text>
</comment>
<keyword evidence="7" id="KW-0460">Magnesium</keyword>
<feature type="binding site" evidence="7">
    <location>
        <position position="227"/>
    </location>
    <ligand>
        <name>Mg(2+)</name>
        <dbReference type="ChEBI" id="CHEBI:18420"/>
    </ligand>
</feature>
<dbReference type="SUPFAM" id="SSF103025">
    <property type="entry name" value="Folate-binding domain"/>
    <property type="match status" value="1"/>
</dbReference>
<dbReference type="Gene3D" id="3.30.1360.120">
    <property type="entry name" value="Probable tRNA modification gtpase trme, domain 1"/>
    <property type="match status" value="1"/>
</dbReference>
<dbReference type="GO" id="GO:0003924">
    <property type="term" value="F:GTPase activity"/>
    <property type="evidence" value="ECO:0007669"/>
    <property type="project" value="UniProtKB-UniRule"/>
</dbReference>
<dbReference type="HAMAP" id="MF_00379">
    <property type="entry name" value="GTPase_MnmE"/>
    <property type="match status" value="1"/>
</dbReference>
<keyword evidence="4 7" id="KW-0378">Hydrolase</keyword>
<dbReference type="PANTHER" id="PTHR42714:SF2">
    <property type="entry name" value="TRNA MODIFICATION GTPASE GTPBP3, MITOCHONDRIAL"/>
    <property type="match status" value="1"/>
</dbReference>
<dbReference type="GO" id="GO:0005525">
    <property type="term" value="F:GTP binding"/>
    <property type="evidence" value="ECO:0007669"/>
    <property type="project" value="UniProtKB-UniRule"/>
</dbReference>
<dbReference type="PANTHER" id="PTHR42714">
    <property type="entry name" value="TRNA MODIFICATION GTPASE GTPBP3"/>
    <property type="match status" value="1"/>
</dbReference>
<dbReference type="NCBIfam" id="TIGR00231">
    <property type="entry name" value="small_GTP"/>
    <property type="match status" value="1"/>
</dbReference>
<feature type="binding site" evidence="7">
    <location>
        <position position="117"/>
    </location>
    <ligand>
        <name>(6S)-5-formyl-5,6,7,8-tetrahydrofolate</name>
        <dbReference type="ChEBI" id="CHEBI:57457"/>
    </ligand>
</feature>
<accession>A0A6L7FX99</accession>
<feature type="binding site" evidence="7">
    <location>
        <begin position="242"/>
        <end position="248"/>
    </location>
    <ligand>
        <name>GTP</name>
        <dbReference type="ChEBI" id="CHEBI:37565"/>
    </ligand>
</feature>
<dbReference type="InterPro" id="IPR027266">
    <property type="entry name" value="TrmE/GcvT-like"/>
</dbReference>
<dbReference type="Gene3D" id="3.40.50.300">
    <property type="entry name" value="P-loop containing nucleotide triphosphate hydrolases"/>
    <property type="match status" value="1"/>
</dbReference>